<evidence type="ECO:0000256" key="2">
    <source>
        <dbReference type="SAM" id="Phobius"/>
    </source>
</evidence>
<keyword evidence="2" id="KW-0812">Transmembrane</keyword>
<feature type="non-terminal residue" evidence="3">
    <location>
        <position position="1"/>
    </location>
</feature>
<feature type="transmembrane region" description="Helical" evidence="2">
    <location>
        <begin position="80"/>
        <end position="104"/>
    </location>
</feature>
<name>A0AAE0FTQ8_9CHLO</name>
<gene>
    <name evidence="3" type="ORF">CYMTET_25780</name>
</gene>
<dbReference type="Proteomes" id="UP001190700">
    <property type="component" value="Unassembled WGS sequence"/>
</dbReference>
<dbReference type="AlphaFoldDB" id="A0AAE0FTQ8"/>
<accession>A0AAE0FTQ8</accession>
<feature type="region of interest" description="Disordered" evidence="1">
    <location>
        <begin position="115"/>
        <end position="172"/>
    </location>
</feature>
<evidence type="ECO:0000256" key="1">
    <source>
        <dbReference type="SAM" id="MobiDB-lite"/>
    </source>
</evidence>
<sequence>GYGLATGSFITGGEFLYFTGGFNSLDGGNASFGRFVPASYSTPNNTYDAFITKISAAASTPSADTDGGGSSDPLIVASDAASYTIIATIVIVVCMAAGIAGWCYGMKQRPVSAHATDAHKPHEDGLESTQQTNPGMMNSARVAPLQPAAWDPAAQESVNKAAETSVAPPLPE</sequence>
<reference evidence="3 4" key="1">
    <citation type="journal article" date="2015" name="Genome Biol. Evol.">
        <title>Comparative Genomics of a Bacterivorous Green Alga Reveals Evolutionary Causalities and Consequences of Phago-Mixotrophic Mode of Nutrition.</title>
        <authorList>
            <person name="Burns J.A."/>
            <person name="Paasch A."/>
            <person name="Narechania A."/>
            <person name="Kim E."/>
        </authorList>
    </citation>
    <scope>NUCLEOTIDE SEQUENCE [LARGE SCALE GENOMIC DNA]</scope>
    <source>
        <strain evidence="3 4">PLY_AMNH</strain>
    </source>
</reference>
<feature type="compositionally biased region" description="Basic and acidic residues" evidence="1">
    <location>
        <begin position="116"/>
        <end position="125"/>
    </location>
</feature>
<evidence type="ECO:0000313" key="3">
    <source>
        <dbReference type="EMBL" id="KAK3265542.1"/>
    </source>
</evidence>
<keyword evidence="2" id="KW-1133">Transmembrane helix</keyword>
<protein>
    <submittedName>
        <fullName evidence="3">Uncharacterized protein</fullName>
    </submittedName>
</protein>
<keyword evidence="2" id="KW-0472">Membrane</keyword>
<keyword evidence="4" id="KW-1185">Reference proteome</keyword>
<feature type="compositionally biased region" description="Polar residues" evidence="1">
    <location>
        <begin position="127"/>
        <end position="136"/>
    </location>
</feature>
<dbReference type="EMBL" id="LGRX02013849">
    <property type="protein sequence ID" value="KAK3265542.1"/>
    <property type="molecule type" value="Genomic_DNA"/>
</dbReference>
<evidence type="ECO:0000313" key="4">
    <source>
        <dbReference type="Proteomes" id="UP001190700"/>
    </source>
</evidence>
<organism evidence="3 4">
    <name type="scientific">Cymbomonas tetramitiformis</name>
    <dbReference type="NCBI Taxonomy" id="36881"/>
    <lineage>
        <taxon>Eukaryota</taxon>
        <taxon>Viridiplantae</taxon>
        <taxon>Chlorophyta</taxon>
        <taxon>Pyramimonadophyceae</taxon>
        <taxon>Pyramimonadales</taxon>
        <taxon>Pyramimonadaceae</taxon>
        <taxon>Cymbomonas</taxon>
    </lineage>
</organism>
<proteinExistence type="predicted"/>
<comment type="caution">
    <text evidence="3">The sequence shown here is derived from an EMBL/GenBank/DDBJ whole genome shotgun (WGS) entry which is preliminary data.</text>
</comment>